<evidence type="ECO:0000313" key="3">
    <source>
        <dbReference type="Proteomes" id="UP001152795"/>
    </source>
</evidence>
<protein>
    <submittedName>
        <fullName evidence="2">Dynein heavy chain 6, axonemal-like</fullName>
    </submittedName>
</protein>
<sequence>MTTLQYIKNERRRFHPFVANLLSEIHDVSSPCDWRHVPGDLNPADDGSRGMKIKAFQPTCRWWTGPSFLWQADECWPTQHVGDFPDNDTELQTEKHVMIISPSTSLDQFLHQCFSWPRLQRQLAWLLRFIQHLKNPVIPTAMPPMITFAEMRVSSLKIVRIIQRQYFPNEIESLRDGKQVSTNSKLATLNPILIDDVIKLEYEIMNLKMKWKTLRKTLCIADDILQMSLLKIRSLCEEQCSSLQHEPAKMLFIDEKFGGQTFTLDEFVAESSQQADRVNTQLQALRSTCLSITADACQSVIERHTGLLEWIRSEPGPSAVKPSYIQIAQWRSVLTRLFKFVRSVDFVILELLRRLVVRAARTLLTKIRASSAKQYPWQHDADDSITPHDEIPSCPPAMLTVRLVLTVPRAEVIEDTSSVGEKGTADSSEEGGRTSASTTASAVSQSTLPSSLVSLNPSKENFITAIQDVISKFQDVVSLFKSLLTEEHIKSLVTPPATDLVHSLRQTDMEDDFDVLECWPDVELIFGKDPDYQETVKSLIALVKKEIHRVRAFSEVHDSRNILIALHFVRIDCTVQPLYRITKRRRTSVHEKLAKQRKRQLSLTHSTELGLQAHLEQLIDVITETAYRHVTCGLFAQHQITFSFLLCCNIMKYSTDQNTGKPLIEKSDWGLFIWGASSPAFAERQIASPDEDKNLGTTGSAGVATGTMGMQATRMSKPPLKWISVPMWQECLQLSSQLPAFFGIASHIALNPQFWLDFAKSDDPYLYLESQESVDELSNEKKNKMAWSCSKLSSFHRLMLVKILRPGELLDAVRTFVKEHLGAMFVSALPLDLQEIFSESDPKVPLIFILAPGTDPASQLMRFVRDIRGSTCQLDMISLGRGQETRTEETVTKSYRHRGRWVFLQNCHLASSFMPQLKEIIRKIAEPTVAVEPSFRLWLSSAPHKDFPVSILQAATKMTVESSPGVKANILQSFATVGGAVTAGIFEDNNPGPHWKKLLFGLCLLNAVVQERRKFGALGWNIPYDFPTADLEVSISMLRMLLTEHATVPWQALVYLTAEITYGGRVTDMWDKRCLVNIVEKFCSSDCLEEGFSYTSSKVYRPPSIDMSFSDCCDYIESLPSVDHPELFGMQSEANRLCLQNEGKHLLDDLILVHPQVENLGGSGKTNDEIVLELVSDIQKFLPTRMVSLDKQTSTKNPSHPTTTTSSDPMMDPSTTVSSAIHTVLKQEVFRFTRLLNVIHASLNSLYQSIHGLVLLSVDIEETYKSLLINQVPRQWQVGTVQPLYRITKRRRTSVHEKLAKQRKRQLSLTHSTELGLQAHLEQLIDVITETAYRHVTCGLFAQHQITFSFLLCCNIMKYSTDQSTGKPLIEKSDWGLFIWGASSPAFAERQIASPDEDKNLGTTGMRYL</sequence>
<dbReference type="Proteomes" id="UP001152795">
    <property type="component" value="Unassembled WGS sequence"/>
</dbReference>
<dbReference type="GO" id="GO:0051959">
    <property type="term" value="F:dynein light intermediate chain binding"/>
    <property type="evidence" value="ECO:0007669"/>
    <property type="project" value="InterPro"/>
</dbReference>
<organism evidence="2 3">
    <name type="scientific">Paramuricea clavata</name>
    <name type="common">Red gorgonian</name>
    <name type="synonym">Violescent sea-whip</name>
    <dbReference type="NCBI Taxonomy" id="317549"/>
    <lineage>
        <taxon>Eukaryota</taxon>
        <taxon>Metazoa</taxon>
        <taxon>Cnidaria</taxon>
        <taxon>Anthozoa</taxon>
        <taxon>Octocorallia</taxon>
        <taxon>Malacalcyonacea</taxon>
        <taxon>Plexauridae</taxon>
        <taxon>Paramuricea</taxon>
    </lineage>
</organism>
<dbReference type="InterPro" id="IPR041658">
    <property type="entry name" value="AAA_lid_11"/>
</dbReference>
<feature type="compositionally biased region" description="Low complexity" evidence="1">
    <location>
        <begin position="1194"/>
        <end position="1212"/>
    </location>
</feature>
<reference evidence="2" key="1">
    <citation type="submission" date="2020-04" db="EMBL/GenBank/DDBJ databases">
        <authorList>
            <person name="Alioto T."/>
            <person name="Alioto T."/>
            <person name="Gomez Garrido J."/>
        </authorList>
    </citation>
    <scope>NUCLEOTIDE SEQUENCE</scope>
    <source>
        <strain evidence="2">A484AB</strain>
    </source>
</reference>
<dbReference type="PANTHER" id="PTHR22878">
    <property type="entry name" value="DYNEIN HEAVY CHAIN 6, AXONEMAL-LIKE-RELATED"/>
    <property type="match status" value="1"/>
</dbReference>
<dbReference type="FunFam" id="3.40.50.300:FF:000320">
    <property type="entry name" value="Dynein, axonemal, heavy chain 5"/>
    <property type="match status" value="1"/>
</dbReference>
<dbReference type="Gene3D" id="1.10.8.720">
    <property type="entry name" value="Region D6 of dynein motor"/>
    <property type="match status" value="1"/>
</dbReference>
<feature type="region of interest" description="Disordered" evidence="1">
    <location>
        <begin position="415"/>
        <end position="442"/>
    </location>
</feature>
<dbReference type="GO" id="GO:0007018">
    <property type="term" value="P:microtubule-based movement"/>
    <property type="evidence" value="ECO:0007669"/>
    <property type="project" value="InterPro"/>
</dbReference>
<evidence type="ECO:0000256" key="1">
    <source>
        <dbReference type="SAM" id="MobiDB-lite"/>
    </source>
</evidence>
<dbReference type="InterPro" id="IPR027417">
    <property type="entry name" value="P-loop_NTPase"/>
</dbReference>
<dbReference type="Gene3D" id="1.20.1270.280">
    <property type="match status" value="1"/>
</dbReference>
<dbReference type="FunFam" id="1.10.8.720:FF:000001">
    <property type="entry name" value="dynein heavy chain 7, axonemal"/>
    <property type="match status" value="1"/>
</dbReference>
<dbReference type="EMBL" id="CACRXK020006650">
    <property type="protein sequence ID" value="CAB4010007.1"/>
    <property type="molecule type" value="Genomic_DNA"/>
</dbReference>
<dbReference type="InterPro" id="IPR004273">
    <property type="entry name" value="Dynein_heavy_D6_P-loop"/>
</dbReference>
<proteinExistence type="predicted"/>
<comment type="caution">
    <text evidence="2">The sequence shown here is derived from an EMBL/GenBank/DDBJ whole genome shotgun (WGS) entry which is preliminary data.</text>
</comment>
<dbReference type="GO" id="GO:0045505">
    <property type="term" value="F:dynein intermediate chain binding"/>
    <property type="evidence" value="ECO:0007669"/>
    <property type="project" value="InterPro"/>
</dbReference>
<name>A0A6S7HZ43_PARCT</name>
<evidence type="ECO:0000313" key="2">
    <source>
        <dbReference type="EMBL" id="CAB4010007.1"/>
    </source>
</evidence>
<dbReference type="Pfam" id="PF18199">
    <property type="entry name" value="Dynein_C"/>
    <property type="match status" value="1"/>
</dbReference>
<keyword evidence="3" id="KW-1185">Reference proteome</keyword>
<dbReference type="GO" id="GO:0008569">
    <property type="term" value="F:minus-end-directed microtubule motor activity"/>
    <property type="evidence" value="ECO:0007669"/>
    <property type="project" value="InterPro"/>
</dbReference>
<dbReference type="Pfam" id="PF18198">
    <property type="entry name" value="AAA_lid_11"/>
    <property type="match status" value="1"/>
</dbReference>
<dbReference type="PANTHER" id="PTHR22878:SF69">
    <property type="entry name" value="DYNEIN HEAVY CHAIN"/>
    <property type="match status" value="1"/>
</dbReference>
<dbReference type="Pfam" id="PF03028">
    <property type="entry name" value="Dynein_heavy"/>
    <property type="match status" value="1"/>
</dbReference>
<dbReference type="InterPro" id="IPR041228">
    <property type="entry name" value="Dynein_C"/>
</dbReference>
<dbReference type="Gene3D" id="3.40.50.300">
    <property type="entry name" value="P-loop containing nucleotide triphosphate hydrolases"/>
    <property type="match status" value="1"/>
</dbReference>
<gene>
    <name evidence="2" type="ORF">PACLA_8A039020</name>
</gene>
<dbReference type="Gene3D" id="1.10.8.1220">
    <property type="match status" value="1"/>
</dbReference>
<dbReference type="InterPro" id="IPR026983">
    <property type="entry name" value="DHC"/>
</dbReference>
<dbReference type="OrthoDB" id="5593012at2759"/>
<dbReference type="GO" id="GO:0030286">
    <property type="term" value="C:dynein complex"/>
    <property type="evidence" value="ECO:0007669"/>
    <property type="project" value="InterPro"/>
</dbReference>
<accession>A0A6S7HZ43</accession>
<feature type="region of interest" description="Disordered" evidence="1">
    <location>
        <begin position="1189"/>
        <end position="1212"/>
    </location>
</feature>
<dbReference type="InterPro" id="IPR042219">
    <property type="entry name" value="AAA_lid_11_sf"/>
</dbReference>